<name>A0A370GVL3_9NOCA</name>
<dbReference type="Proteomes" id="UP000255355">
    <property type="component" value="Unassembled WGS sequence"/>
</dbReference>
<keyword evidence="4" id="KW-1185">Reference proteome</keyword>
<comment type="caution">
    <text evidence="3">The sequence shown here is derived from an EMBL/GenBank/DDBJ whole genome shotgun (WGS) entry which is preliminary data.</text>
</comment>
<feature type="transmembrane region" description="Helical" evidence="1">
    <location>
        <begin position="44"/>
        <end position="64"/>
    </location>
</feature>
<keyword evidence="1" id="KW-0812">Transmembrane</keyword>
<protein>
    <recommendedName>
        <fullName evidence="2">YiaAB two helix domain-containing protein</fullName>
    </recommendedName>
</protein>
<dbReference type="Pfam" id="PF05360">
    <property type="entry name" value="YiaAB"/>
    <property type="match status" value="1"/>
</dbReference>
<organism evidence="3 4">
    <name type="scientific">Nocardia mexicana</name>
    <dbReference type="NCBI Taxonomy" id="279262"/>
    <lineage>
        <taxon>Bacteria</taxon>
        <taxon>Bacillati</taxon>
        <taxon>Actinomycetota</taxon>
        <taxon>Actinomycetes</taxon>
        <taxon>Mycobacteriales</taxon>
        <taxon>Nocardiaceae</taxon>
        <taxon>Nocardia</taxon>
    </lineage>
</organism>
<evidence type="ECO:0000313" key="4">
    <source>
        <dbReference type="Proteomes" id="UP000255355"/>
    </source>
</evidence>
<dbReference type="OrthoDB" id="3296350at2"/>
<reference evidence="3 4" key="1">
    <citation type="submission" date="2018-07" db="EMBL/GenBank/DDBJ databases">
        <title>Genomic Encyclopedia of Type Strains, Phase IV (KMG-IV): sequencing the most valuable type-strain genomes for metagenomic binning, comparative biology and taxonomic classification.</title>
        <authorList>
            <person name="Goeker M."/>
        </authorList>
    </citation>
    <scope>NUCLEOTIDE SEQUENCE [LARGE SCALE GENOMIC DNA]</scope>
    <source>
        <strain evidence="3 4">DSM 44952</strain>
    </source>
</reference>
<keyword evidence="1" id="KW-1133">Transmembrane helix</keyword>
<proteinExistence type="predicted"/>
<keyword evidence="1" id="KW-0472">Membrane</keyword>
<dbReference type="GO" id="GO:0005886">
    <property type="term" value="C:plasma membrane"/>
    <property type="evidence" value="ECO:0007669"/>
    <property type="project" value="TreeGrafter"/>
</dbReference>
<dbReference type="InterPro" id="IPR008024">
    <property type="entry name" value="YiaAB"/>
</dbReference>
<dbReference type="GO" id="GO:0006974">
    <property type="term" value="P:DNA damage response"/>
    <property type="evidence" value="ECO:0007669"/>
    <property type="project" value="TreeGrafter"/>
</dbReference>
<accession>A0A370GVL3</accession>
<dbReference type="STRING" id="1210089.GCA_001613165_05760"/>
<dbReference type="AlphaFoldDB" id="A0A370GVL3"/>
<dbReference type="PANTHER" id="PTHR37290">
    <property type="entry name" value="INNER MEMBRANE PROTEIN YIAA-RELATED"/>
    <property type="match status" value="1"/>
</dbReference>
<feature type="domain" description="YiaAB two helix" evidence="2">
    <location>
        <begin position="14"/>
        <end position="66"/>
    </location>
</feature>
<feature type="transmembrane region" description="Helical" evidence="1">
    <location>
        <begin position="12"/>
        <end position="38"/>
    </location>
</feature>
<evidence type="ECO:0000259" key="2">
    <source>
        <dbReference type="Pfam" id="PF05360"/>
    </source>
</evidence>
<dbReference type="EMBL" id="QQAZ01000009">
    <property type="protein sequence ID" value="RDI47306.1"/>
    <property type="molecule type" value="Genomic_DNA"/>
</dbReference>
<sequence>MSNANAPQKSTPAFLAQAAIAFGISFFAACAGILYLPLDIWQRGFLLMAVLFLVSSSFSLAKVVRDQFESTRVTHRIDEARMEKLMAEHDPFKVMG</sequence>
<dbReference type="RefSeq" id="WP_068026466.1">
    <property type="nucleotide sequence ID" value="NZ_QQAZ01000009.1"/>
</dbReference>
<dbReference type="PANTHER" id="PTHR37290:SF1">
    <property type="entry name" value="INNER MEMBRANE PROTEIN YIAA"/>
    <property type="match status" value="1"/>
</dbReference>
<evidence type="ECO:0000313" key="3">
    <source>
        <dbReference type="EMBL" id="RDI47306.1"/>
    </source>
</evidence>
<evidence type="ECO:0000256" key="1">
    <source>
        <dbReference type="SAM" id="Phobius"/>
    </source>
</evidence>
<gene>
    <name evidence="3" type="ORF">DFR68_109306</name>
</gene>
<dbReference type="InterPro" id="IPR038972">
    <property type="entry name" value="YiaA-like"/>
</dbReference>